<dbReference type="Pfam" id="PF01970">
    <property type="entry name" value="TctA"/>
    <property type="match status" value="1"/>
</dbReference>
<feature type="transmembrane region" description="Helical" evidence="1">
    <location>
        <begin position="461"/>
        <end position="489"/>
    </location>
</feature>
<sequence length="496" mass="51764">MLDNVILGLSEALTLNNLYWCFVGVFFGTFLGALPGIGTMVAMSLLFPLTFHLDPAAAIIMLAGIYYGTAYGGSTASILLNLPGTPASAVACFDGHQMAKQGRAGIALMVSAIGSFVGGSIGIILMMTFSPLISSLALSFGPSEYVALIVLGLVAASSISSGSPIKGVAMIVLGILLGLVGIDVNSGVPRFTFGSIEFFDGIALVALAMGLFGVAEVVVSIREAADIPAAARRVPLRSMVPTRDDVSRSWKPMLRGSGIGAFLGALPGTGATIASFMSYAAEHSLAKDPSRFGKGAIEGVAGPETANNAADQTAFIPTLTLGIPGTASMALILGILMMHNITPGPNLIVNHPDLFWGVVMSFWIGNILLVILNLPLIGIWVRLLTVPYRYVYPAILVFVCVGIYSVESKGFDVLVVAAFGAAGYIMRLLGLPPAPLLLGFVLGPMLEENFRRALLMSRGDLATFISLPISAPVLACAGLILTTSLVLWVRKLNSAR</sequence>
<evidence type="ECO:0000313" key="3">
    <source>
        <dbReference type="EMBL" id="ABG63772.1"/>
    </source>
</evidence>
<accession>Q11FQ3</accession>
<dbReference type="KEGG" id="mes:Meso_2387"/>
<feature type="transmembrane region" description="Helical" evidence="1">
    <location>
        <begin position="132"/>
        <end position="156"/>
    </location>
</feature>
<dbReference type="PANTHER" id="PTHR35342">
    <property type="entry name" value="TRICARBOXYLIC TRANSPORT PROTEIN"/>
    <property type="match status" value="1"/>
</dbReference>
<reference evidence="3" key="1">
    <citation type="submission" date="2006-06" db="EMBL/GenBank/DDBJ databases">
        <title>Complete sequence of chromosome of Chelativorans sp. BNC1.</title>
        <authorList>
            <consortium name="US DOE Joint Genome Institute"/>
            <person name="Copeland A."/>
            <person name="Lucas S."/>
            <person name="Lapidus A."/>
            <person name="Barry K."/>
            <person name="Detter J.C."/>
            <person name="Glavina del Rio T."/>
            <person name="Hammon N."/>
            <person name="Israni S."/>
            <person name="Dalin E."/>
            <person name="Tice H."/>
            <person name="Pitluck S."/>
            <person name="Chertkov O."/>
            <person name="Brettin T."/>
            <person name="Bruce D."/>
            <person name="Han C."/>
            <person name="Tapia R."/>
            <person name="Gilna P."/>
            <person name="Schmutz J."/>
            <person name="Larimer F."/>
            <person name="Land M."/>
            <person name="Hauser L."/>
            <person name="Kyrpides N."/>
            <person name="Mikhailova N."/>
            <person name="Richardson P."/>
        </authorList>
    </citation>
    <scope>NUCLEOTIDE SEQUENCE</scope>
    <source>
        <strain evidence="3">BNC1</strain>
    </source>
</reference>
<feature type="transmembrane region" description="Helical" evidence="1">
    <location>
        <begin position="413"/>
        <end position="441"/>
    </location>
</feature>
<feature type="transmembrane region" description="Helical" evidence="1">
    <location>
        <begin position="198"/>
        <end position="219"/>
    </location>
</feature>
<dbReference type="eggNOG" id="COG3333">
    <property type="taxonomic scope" value="Bacteria"/>
</dbReference>
<feature type="transmembrane region" description="Helical" evidence="1">
    <location>
        <begin position="17"/>
        <end position="38"/>
    </location>
</feature>
<evidence type="ECO:0000259" key="2">
    <source>
        <dbReference type="Pfam" id="PF01970"/>
    </source>
</evidence>
<dbReference type="AlphaFoldDB" id="Q11FQ3"/>
<evidence type="ECO:0000256" key="1">
    <source>
        <dbReference type="SAM" id="Phobius"/>
    </source>
</evidence>
<feature type="transmembrane region" description="Helical" evidence="1">
    <location>
        <begin position="354"/>
        <end position="381"/>
    </location>
</feature>
<dbReference type="EMBL" id="CP000390">
    <property type="protein sequence ID" value="ABG63772.1"/>
    <property type="molecule type" value="Genomic_DNA"/>
</dbReference>
<dbReference type="PANTHER" id="PTHR35342:SF5">
    <property type="entry name" value="TRICARBOXYLIC TRANSPORT PROTEIN"/>
    <property type="match status" value="1"/>
</dbReference>
<keyword evidence="1" id="KW-1133">Transmembrane helix</keyword>
<dbReference type="STRING" id="266779.Meso_2387"/>
<feature type="transmembrane region" description="Helical" evidence="1">
    <location>
        <begin position="168"/>
        <end position="186"/>
    </location>
</feature>
<organism evidence="3">
    <name type="scientific">Chelativorans sp. (strain BNC1)</name>
    <dbReference type="NCBI Taxonomy" id="266779"/>
    <lineage>
        <taxon>Bacteria</taxon>
        <taxon>Pseudomonadati</taxon>
        <taxon>Pseudomonadota</taxon>
        <taxon>Alphaproteobacteria</taxon>
        <taxon>Hyphomicrobiales</taxon>
        <taxon>Phyllobacteriaceae</taxon>
        <taxon>Chelativorans</taxon>
    </lineage>
</organism>
<feature type="transmembrane region" description="Helical" evidence="1">
    <location>
        <begin position="258"/>
        <end position="281"/>
    </location>
</feature>
<feature type="transmembrane region" description="Helical" evidence="1">
    <location>
        <begin position="105"/>
        <end position="126"/>
    </location>
</feature>
<feature type="transmembrane region" description="Helical" evidence="1">
    <location>
        <begin position="321"/>
        <end position="342"/>
    </location>
</feature>
<gene>
    <name evidence="3" type="ordered locus">Meso_2387</name>
</gene>
<feature type="domain" description="DUF112" evidence="2">
    <location>
        <begin position="18"/>
        <end position="438"/>
    </location>
</feature>
<feature type="transmembrane region" description="Helical" evidence="1">
    <location>
        <begin position="387"/>
        <end position="406"/>
    </location>
</feature>
<keyword evidence="1" id="KW-0472">Membrane</keyword>
<name>Q11FQ3_CHESB</name>
<protein>
    <recommendedName>
        <fullName evidence="2">DUF112 domain-containing protein</fullName>
    </recommendedName>
</protein>
<keyword evidence="1" id="KW-0812">Transmembrane</keyword>
<dbReference type="InterPro" id="IPR002823">
    <property type="entry name" value="DUF112_TM"/>
</dbReference>
<dbReference type="OrthoDB" id="9806425at2"/>
<proteinExistence type="predicted"/>
<dbReference type="HOGENOM" id="CLU_022936_2_0_5"/>